<protein>
    <submittedName>
        <fullName evidence="2">Uncharacterized protein</fullName>
    </submittedName>
</protein>
<comment type="caution">
    <text evidence="2">The sequence shown here is derived from an EMBL/GenBank/DDBJ whole genome shotgun (WGS) entry which is preliminary data.</text>
</comment>
<accession>A0ABQ4BPS7</accession>
<evidence type="ECO:0000313" key="3">
    <source>
        <dbReference type="Proteomes" id="UP000624709"/>
    </source>
</evidence>
<reference evidence="2 3" key="1">
    <citation type="submission" date="2021-01" db="EMBL/GenBank/DDBJ databases">
        <title>Whole genome shotgun sequence of Actinoplanes palleronii NBRC 14916.</title>
        <authorList>
            <person name="Komaki H."/>
            <person name="Tamura T."/>
        </authorList>
    </citation>
    <scope>NUCLEOTIDE SEQUENCE [LARGE SCALE GENOMIC DNA]</scope>
    <source>
        <strain evidence="2 3">NBRC 14916</strain>
    </source>
</reference>
<keyword evidence="3" id="KW-1185">Reference proteome</keyword>
<name>A0ABQ4BPS7_9ACTN</name>
<organism evidence="2 3">
    <name type="scientific">Actinoplanes palleronii</name>
    <dbReference type="NCBI Taxonomy" id="113570"/>
    <lineage>
        <taxon>Bacteria</taxon>
        <taxon>Bacillati</taxon>
        <taxon>Actinomycetota</taxon>
        <taxon>Actinomycetes</taxon>
        <taxon>Micromonosporales</taxon>
        <taxon>Micromonosporaceae</taxon>
        <taxon>Actinoplanes</taxon>
    </lineage>
</organism>
<proteinExistence type="predicted"/>
<gene>
    <name evidence="2" type="ORF">Apa02nite_083430</name>
</gene>
<keyword evidence="1" id="KW-0732">Signal</keyword>
<evidence type="ECO:0000256" key="1">
    <source>
        <dbReference type="SAM" id="SignalP"/>
    </source>
</evidence>
<feature type="chain" id="PRO_5047206626" evidence="1">
    <location>
        <begin position="21"/>
        <end position="284"/>
    </location>
</feature>
<dbReference type="EMBL" id="BOMS01000140">
    <property type="protein sequence ID" value="GIE72235.1"/>
    <property type="molecule type" value="Genomic_DNA"/>
</dbReference>
<dbReference type="Proteomes" id="UP000624709">
    <property type="component" value="Unassembled WGS sequence"/>
</dbReference>
<evidence type="ECO:0000313" key="2">
    <source>
        <dbReference type="EMBL" id="GIE72235.1"/>
    </source>
</evidence>
<feature type="signal peptide" evidence="1">
    <location>
        <begin position="1"/>
        <end position="20"/>
    </location>
</feature>
<sequence length="284" mass="31845">MAVASWVAVLAAVSSPAVPAAEAGPRFDLARTVARWDALARSITGDVAELRASERLNYRRAEGGIAECMRAHGRPYQKAPFISLYRDFTDADVGYGNGSATIVDSLTAGTSRFELNEYAWLRARRADVLKRRARPADMGVANRCALVYQYRSYLDIVPPANAYRLIAFQDLVPPLYRDPTVAKAWRTYDGCMNGRHGYVPGMDRSDFLFIALRGVPGSPEWQSKLTELKAVLATDVECRRPAYLAAMRLLDERLDGWEQKHRAELLAIRREWRERVAAAARLPR</sequence>